<evidence type="ECO:0000256" key="13">
    <source>
        <dbReference type="ARBA" id="ARBA00023264"/>
    </source>
</evidence>
<keyword evidence="9 16" id="KW-1133">Transmembrane helix</keyword>
<evidence type="ECO:0000256" key="12">
    <source>
        <dbReference type="ARBA" id="ARBA00023209"/>
    </source>
</evidence>
<sequence length="281" mass="32120">MKKHIPNLITCLNVTSGALAIYMAFNGNLLIAAWLVILAMVFDFFDGFAARLLHVKSDMGKELDSLADMVSFGVMPAVMAYFLIRETFCSFAPGETYYWVERVLSAVPLLVPAFSAYRLAKFNLDTRQTHSFIGLPTPSNALFWVMLVFCFYYQPEFFKTTWGNPWLLAGCSFVLALLLISEVPMFSLKLTNFSWKENSLLYCFVSTIMIGFAVWGVKALTWMIPVYVLISCHGYRKNYNWMIFFGIVLLLLWAMRQEALFIIIPAYLIVVIVRLTSRSNQ</sequence>
<gene>
    <name evidence="17" type="primary">pssA</name>
    <name evidence="17" type="ORF">H8S64_16005</name>
</gene>
<feature type="transmembrane region" description="Helical" evidence="16">
    <location>
        <begin position="259"/>
        <end position="277"/>
    </location>
</feature>
<comment type="subcellular location">
    <subcellularLocation>
        <location evidence="2">Endomembrane system</location>
        <topology evidence="2">Multi-pass membrane protein</topology>
    </subcellularLocation>
</comment>
<protein>
    <recommendedName>
        <fullName evidence="5">CDP-diacylglycerol--serine O-phosphatidyltransferase</fullName>
        <ecNumber evidence="4">2.7.8.8</ecNumber>
    </recommendedName>
    <alternativeName>
        <fullName evidence="14">Phosphatidylserine synthase</fullName>
    </alternativeName>
</protein>
<dbReference type="InterPro" id="IPR043130">
    <property type="entry name" value="CDP-OH_PTrfase_TM_dom"/>
</dbReference>
<keyword evidence="13" id="KW-1208">Phospholipid metabolism</keyword>
<evidence type="ECO:0000313" key="18">
    <source>
        <dbReference type="Proteomes" id="UP000646484"/>
    </source>
</evidence>
<organism evidence="17 18">
    <name type="scientific">Butyricimonas hominis</name>
    <dbReference type="NCBI Taxonomy" id="2763032"/>
    <lineage>
        <taxon>Bacteria</taxon>
        <taxon>Pseudomonadati</taxon>
        <taxon>Bacteroidota</taxon>
        <taxon>Bacteroidia</taxon>
        <taxon>Bacteroidales</taxon>
        <taxon>Odoribacteraceae</taxon>
        <taxon>Butyricimonas</taxon>
    </lineage>
</organism>
<dbReference type="InterPro" id="IPR050324">
    <property type="entry name" value="CDP-alcohol_PTase-I"/>
</dbReference>
<dbReference type="PROSITE" id="PS00379">
    <property type="entry name" value="CDP_ALCOHOL_P_TRANSF"/>
    <property type="match status" value="1"/>
</dbReference>
<comment type="similarity">
    <text evidence="3 15">Belongs to the CDP-alcohol phosphatidyltransferase class-I family.</text>
</comment>
<dbReference type="GO" id="GO:0003882">
    <property type="term" value="F:CDP-diacylglycerol-serine O-phosphatidyltransferase activity"/>
    <property type="evidence" value="ECO:0007669"/>
    <property type="project" value="UniProtKB-EC"/>
</dbReference>
<proteinExistence type="inferred from homology"/>
<feature type="transmembrane region" description="Helical" evidence="16">
    <location>
        <begin position="238"/>
        <end position="254"/>
    </location>
</feature>
<evidence type="ECO:0000256" key="14">
    <source>
        <dbReference type="ARBA" id="ARBA00032361"/>
    </source>
</evidence>
<keyword evidence="12" id="KW-0594">Phospholipid biosynthesis</keyword>
<evidence type="ECO:0000256" key="11">
    <source>
        <dbReference type="ARBA" id="ARBA00023136"/>
    </source>
</evidence>
<dbReference type="PANTHER" id="PTHR14269:SF61">
    <property type="entry name" value="CDP-DIACYLGLYCEROL--SERINE O-PHOSPHATIDYLTRANSFERASE"/>
    <property type="match status" value="1"/>
</dbReference>
<evidence type="ECO:0000256" key="10">
    <source>
        <dbReference type="ARBA" id="ARBA00023098"/>
    </source>
</evidence>
<evidence type="ECO:0000256" key="16">
    <source>
        <dbReference type="SAM" id="Phobius"/>
    </source>
</evidence>
<dbReference type="Proteomes" id="UP000646484">
    <property type="component" value="Unassembled WGS sequence"/>
</dbReference>
<accession>A0ABR7D518</accession>
<dbReference type="NCBIfam" id="TIGR00473">
    <property type="entry name" value="pssA"/>
    <property type="match status" value="1"/>
</dbReference>
<dbReference type="InterPro" id="IPR000462">
    <property type="entry name" value="CDP-OH_P_trans"/>
</dbReference>
<keyword evidence="10" id="KW-0443">Lipid metabolism</keyword>
<evidence type="ECO:0000256" key="6">
    <source>
        <dbReference type="ARBA" id="ARBA00022516"/>
    </source>
</evidence>
<feature type="transmembrane region" description="Helical" evidence="16">
    <location>
        <begin position="65"/>
        <end position="84"/>
    </location>
</feature>
<evidence type="ECO:0000256" key="8">
    <source>
        <dbReference type="ARBA" id="ARBA00022692"/>
    </source>
</evidence>
<dbReference type="Pfam" id="PF01066">
    <property type="entry name" value="CDP-OH_P_transf"/>
    <property type="match status" value="1"/>
</dbReference>
<evidence type="ECO:0000313" key="17">
    <source>
        <dbReference type="EMBL" id="MBC5622600.1"/>
    </source>
</evidence>
<keyword evidence="8 16" id="KW-0812">Transmembrane</keyword>
<keyword evidence="7 15" id="KW-0808">Transferase</keyword>
<dbReference type="EMBL" id="JACOOH010000007">
    <property type="protein sequence ID" value="MBC5622600.1"/>
    <property type="molecule type" value="Genomic_DNA"/>
</dbReference>
<keyword evidence="6" id="KW-0444">Lipid biosynthesis</keyword>
<evidence type="ECO:0000256" key="15">
    <source>
        <dbReference type="RuleBase" id="RU003750"/>
    </source>
</evidence>
<dbReference type="InterPro" id="IPR004533">
    <property type="entry name" value="CDP-diaglyc--ser_O-PTrfase"/>
</dbReference>
<feature type="transmembrane region" description="Helical" evidence="16">
    <location>
        <begin position="31"/>
        <end position="53"/>
    </location>
</feature>
<feature type="transmembrane region" description="Helical" evidence="16">
    <location>
        <begin position="96"/>
        <end position="120"/>
    </location>
</feature>
<dbReference type="EC" id="2.7.8.8" evidence="4"/>
<evidence type="ECO:0000256" key="7">
    <source>
        <dbReference type="ARBA" id="ARBA00022679"/>
    </source>
</evidence>
<name>A0ABR7D518_9BACT</name>
<comment type="catalytic activity">
    <reaction evidence="1">
        <text>a CDP-1,2-diacyl-sn-glycerol + L-serine = a 1,2-diacyl-sn-glycero-3-phospho-L-serine + CMP + H(+)</text>
        <dbReference type="Rhea" id="RHEA:16913"/>
        <dbReference type="ChEBI" id="CHEBI:15378"/>
        <dbReference type="ChEBI" id="CHEBI:33384"/>
        <dbReference type="ChEBI" id="CHEBI:57262"/>
        <dbReference type="ChEBI" id="CHEBI:58332"/>
        <dbReference type="ChEBI" id="CHEBI:60377"/>
        <dbReference type="EC" id="2.7.8.8"/>
    </reaction>
</comment>
<dbReference type="InterPro" id="IPR048254">
    <property type="entry name" value="CDP_ALCOHOL_P_TRANSF_CS"/>
</dbReference>
<dbReference type="PANTHER" id="PTHR14269">
    <property type="entry name" value="CDP-DIACYLGLYCEROL--GLYCEROL-3-PHOSPHATE 3-PHOSPHATIDYLTRANSFERASE-RELATED"/>
    <property type="match status" value="1"/>
</dbReference>
<feature type="transmembrane region" description="Helical" evidence="16">
    <location>
        <begin position="132"/>
        <end position="154"/>
    </location>
</feature>
<feature type="transmembrane region" description="Helical" evidence="16">
    <location>
        <begin position="166"/>
        <end position="188"/>
    </location>
</feature>
<dbReference type="Gene3D" id="1.20.120.1760">
    <property type="match status" value="1"/>
</dbReference>
<reference evidence="17 18" key="1">
    <citation type="submission" date="2020-08" db="EMBL/GenBank/DDBJ databases">
        <title>Genome public.</title>
        <authorList>
            <person name="Liu C."/>
            <person name="Sun Q."/>
        </authorList>
    </citation>
    <scope>NUCLEOTIDE SEQUENCE [LARGE SCALE GENOMIC DNA]</scope>
    <source>
        <strain evidence="17 18">NSJ-56</strain>
    </source>
</reference>
<evidence type="ECO:0000256" key="2">
    <source>
        <dbReference type="ARBA" id="ARBA00004127"/>
    </source>
</evidence>
<keyword evidence="11 16" id="KW-0472">Membrane</keyword>
<evidence type="ECO:0000256" key="5">
    <source>
        <dbReference type="ARBA" id="ARBA00017171"/>
    </source>
</evidence>
<evidence type="ECO:0000256" key="3">
    <source>
        <dbReference type="ARBA" id="ARBA00010441"/>
    </source>
</evidence>
<evidence type="ECO:0000256" key="4">
    <source>
        <dbReference type="ARBA" id="ARBA00013174"/>
    </source>
</evidence>
<dbReference type="RefSeq" id="WP_099289911.1">
    <property type="nucleotide sequence ID" value="NZ_JACOOH010000007.1"/>
</dbReference>
<keyword evidence="18" id="KW-1185">Reference proteome</keyword>
<evidence type="ECO:0000256" key="1">
    <source>
        <dbReference type="ARBA" id="ARBA00000287"/>
    </source>
</evidence>
<evidence type="ECO:0000256" key="9">
    <source>
        <dbReference type="ARBA" id="ARBA00022989"/>
    </source>
</evidence>
<comment type="caution">
    <text evidence="17">The sequence shown here is derived from an EMBL/GenBank/DDBJ whole genome shotgun (WGS) entry which is preliminary data.</text>
</comment>